<dbReference type="OrthoDB" id="383937at2"/>
<protein>
    <recommendedName>
        <fullName evidence="9">Extracellular solute-binding protein</fullName>
    </recommendedName>
</protein>
<dbReference type="Gene3D" id="3.40.190.10">
    <property type="entry name" value="Periplasmic binding protein-like II"/>
    <property type="match status" value="1"/>
</dbReference>
<dbReference type="PANTHER" id="PTHR43649">
    <property type="entry name" value="ARABINOSE-BINDING PROTEIN-RELATED"/>
    <property type="match status" value="1"/>
</dbReference>
<dbReference type="InterPro" id="IPR006059">
    <property type="entry name" value="SBP"/>
</dbReference>
<dbReference type="Pfam" id="PF13416">
    <property type="entry name" value="SBP_bac_8"/>
    <property type="match status" value="1"/>
</dbReference>
<evidence type="ECO:0000313" key="8">
    <source>
        <dbReference type="Proteomes" id="UP000196053"/>
    </source>
</evidence>
<keyword evidence="4 6" id="KW-0732">Signal</keyword>
<name>A0A0K8J8T8_9FIRM</name>
<evidence type="ECO:0000256" key="4">
    <source>
        <dbReference type="ARBA" id="ARBA00022729"/>
    </source>
</evidence>
<comment type="similarity">
    <text evidence="2">Belongs to the bacterial solute-binding protein 1 family.</text>
</comment>
<evidence type="ECO:0000313" key="7">
    <source>
        <dbReference type="EMBL" id="CUH93668.1"/>
    </source>
</evidence>
<feature type="chain" id="PRO_5038653591" description="Extracellular solute-binding protein" evidence="6">
    <location>
        <begin position="27"/>
        <end position="469"/>
    </location>
</feature>
<dbReference type="RefSeq" id="WP_058258900.1">
    <property type="nucleotide sequence ID" value="NZ_LN879430.1"/>
</dbReference>
<gene>
    <name evidence="7" type="ORF">SD1D_2133</name>
</gene>
<dbReference type="InterPro" id="IPR050490">
    <property type="entry name" value="Bact_solute-bd_prot1"/>
</dbReference>
<dbReference type="PROSITE" id="PS51257">
    <property type="entry name" value="PROKAR_LIPOPROTEIN"/>
    <property type="match status" value="1"/>
</dbReference>
<dbReference type="SUPFAM" id="SSF53850">
    <property type="entry name" value="Periplasmic binding protein-like II"/>
    <property type="match status" value="1"/>
</dbReference>
<dbReference type="GO" id="GO:0030313">
    <property type="term" value="C:cell envelope"/>
    <property type="evidence" value="ECO:0007669"/>
    <property type="project" value="UniProtKB-SubCell"/>
</dbReference>
<evidence type="ECO:0008006" key="9">
    <source>
        <dbReference type="Google" id="ProtNLM"/>
    </source>
</evidence>
<dbReference type="AlphaFoldDB" id="A0A0K8J8T8"/>
<organism evidence="7 8">
    <name type="scientific">Herbinix luporum</name>
    <dbReference type="NCBI Taxonomy" id="1679721"/>
    <lineage>
        <taxon>Bacteria</taxon>
        <taxon>Bacillati</taxon>
        <taxon>Bacillota</taxon>
        <taxon>Clostridia</taxon>
        <taxon>Lachnospirales</taxon>
        <taxon>Lachnospiraceae</taxon>
        <taxon>Herbinix</taxon>
    </lineage>
</organism>
<feature type="signal peptide" evidence="6">
    <location>
        <begin position="1"/>
        <end position="26"/>
    </location>
</feature>
<dbReference type="PANTHER" id="PTHR43649:SF31">
    <property type="entry name" value="SN-GLYCEROL-3-PHOSPHATE-BINDING PERIPLASMIC PROTEIN UGPB"/>
    <property type="match status" value="1"/>
</dbReference>
<proteinExistence type="inferred from homology"/>
<evidence type="ECO:0000256" key="2">
    <source>
        <dbReference type="ARBA" id="ARBA00008520"/>
    </source>
</evidence>
<feature type="region of interest" description="Disordered" evidence="5">
    <location>
        <begin position="30"/>
        <end position="60"/>
    </location>
</feature>
<dbReference type="KEGG" id="hsd:SD1D_2133"/>
<reference evidence="8" key="1">
    <citation type="submission" date="2015-09" db="EMBL/GenBank/DDBJ databases">
        <authorList>
            <person name="Wibberg D."/>
        </authorList>
    </citation>
    <scope>NUCLEOTIDE SEQUENCE [LARGE SCALE GENOMIC DNA]</scope>
    <source>
        <strain evidence="8">SD1D</strain>
    </source>
</reference>
<dbReference type="EMBL" id="LN879430">
    <property type="protein sequence ID" value="CUH93668.1"/>
    <property type="molecule type" value="Genomic_DNA"/>
</dbReference>
<evidence type="ECO:0000256" key="1">
    <source>
        <dbReference type="ARBA" id="ARBA00004196"/>
    </source>
</evidence>
<keyword evidence="3" id="KW-0813">Transport</keyword>
<sequence>MKGNWKKLWGFLLLSSILLISLTACGKKEKGKETDNSVVENGDEKDDQTPTPEPTEAPKDLKGTTIVIGDWWTTDPNPEPTNKREEDTQRYREEFMEKYNFTITRANLGTFTEYAEIVATSIMSGNPEADIFVMHAEHIAAPLQQGLLYPLETLENFDFTQEKWNQQVKEMMTMNGHTYGMATGRMEPRLGVFWNKRLFEEAGIDPNLPYDLQAKGEWTWEVLEDLAKRCTRDLDNDGVPDVYGIASFSKDFFRGCVFSNDAKFIGYEDSKFYNATGEPNFLEALEWGWSLYEKGYHMPQPEGSEWDWFIQAFIDGKVAMQCAEQYKVGTWKDMDDDWGFVIFPKGPKGEMMTVFTENTVVMPATLDKERAEDVAFAYNLYTETTPGYEDEDWKTQYYTLFRDARAVEETLPLFYEPGHGTISLLAMIPGIDYGDVTYDLDAGALSPKEAVEKVQAQWQAHINASNGEE</sequence>
<accession>A0A0K8J8T8</accession>
<comment type="subcellular location">
    <subcellularLocation>
        <location evidence="1">Cell envelope</location>
    </subcellularLocation>
</comment>
<evidence type="ECO:0000256" key="5">
    <source>
        <dbReference type="SAM" id="MobiDB-lite"/>
    </source>
</evidence>
<evidence type="ECO:0000256" key="3">
    <source>
        <dbReference type="ARBA" id="ARBA00022448"/>
    </source>
</evidence>
<dbReference type="Proteomes" id="UP000196053">
    <property type="component" value="Chromosome I"/>
</dbReference>
<keyword evidence="8" id="KW-1185">Reference proteome</keyword>
<evidence type="ECO:0000256" key="6">
    <source>
        <dbReference type="SAM" id="SignalP"/>
    </source>
</evidence>